<dbReference type="AlphaFoldDB" id="I3YVV3"/>
<dbReference type="EMBL" id="CP003280">
    <property type="protein sequence ID" value="AFL81121.1"/>
    <property type="molecule type" value="Genomic_DNA"/>
</dbReference>
<gene>
    <name evidence="1" type="ordered locus">Aeqsu_1637</name>
</gene>
<dbReference type="Proteomes" id="UP000006049">
    <property type="component" value="Chromosome"/>
</dbReference>
<dbReference type="eggNOG" id="ENOG502Z857">
    <property type="taxonomic scope" value="Bacteria"/>
</dbReference>
<keyword evidence="2" id="KW-1185">Reference proteome</keyword>
<dbReference type="OrthoDB" id="6710124at2"/>
<proteinExistence type="predicted"/>
<protein>
    <recommendedName>
        <fullName evidence="3">DUF1826 domain-containing protein</fullName>
    </recommendedName>
</protein>
<organism evidence="1 2">
    <name type="scientific">Aequorivita sublithincola (strain DSM 14238 / LMG 21431 / ACAM 643 / 9-3)</name>
    <dbReference type="NCBI Taxonomy" id="746697"/>
    <lineage>
        <taxon>Bacteria</taxon>
        <taxon>Pseudomonadati</taxon>
        <taxon>Bacteroidota</taxon>
        <taxon>Flavobacteriia</taxon>
        <taxon>Flavobacteriales</taxon>
        <taxon>Flavobacteriaceae</taxon>
        <taxon>Aequorivita</taxon>
    </lineage>
</organism>
<name>I3YVV3_AEQSU</name>
<dbReference type="HOGENOM" id="CLU_078496_0_0_10"/>
<dbReference type="PATRIC" id="fig|746697.3.peg.1663"/>
<evidence type="ECO:0000313" key="1">
    <source>
        <dbReference type="EMBL" id="AFL81121.1"/>
    </source>
</evidence>
<evidence type="ECO:0008006" key="3">
    <source>
        <dbReference type="Google" id="ProtNLM"/>
    </source>
</evidence>
<accession>I3YVV3</accession>
<reference evidence="1 2" key="1">
    <citation type="submission" date="2012-06" db="EMBL/GenBank/DDBJ databases">
        <title>The complete genome of Aequorivita sublithincola DSM 14238.</title>
        <authorList>
            <consortium name="US DOE Joint Genome Institute (JGI-PGF)"/>
            <person name="Lucas S."/>
            <person name="Copeland A."/>
            <person name="Lapidus A."/>
            <person name="Goodwin L."/>
            <person name="Pitluck S."/>
            <person name="Peters L."/>
            <person name="Munk A.C.C."/>
            <person name="Kyrpides N."/>
            <person name="Mavromatis K."/>
            <person name="Pagani I."/>
            <person name="Ivanova N."/>
            <person name="Ovchinnikova G."/>
            <person name="Zeytun A."/>
            <person name="Detter J.C."/>
            <person name="Han C."/>
            <person name="Land M."/>
            <person name="Hauser L."/>
            <person name="Markowitz V."/>
            <person name="Cheng J.-F."/>
            <person name="Hugenholtz P."/>
            <person name="Woyke T."/>
            <person name="Wu D."/>
            <person name="Tindall B."/>
            <person name="Faehnrich R."/>
            <person name="Brambilla E."/>
            <person name="Klenk H.-P."/>
            <person name="Eisen J.A."/>
        </authorList>
    </citation>
    <scope>NUCLEOTIDE SEQUENCE [LARGE SCALE GENOMIC DNA]</scope>
    <source>
        <strain evidence="2">DSM 14238 / LMG 21431 / ACAM 643 / 9-3</strain>
    </source>
</reference>
<dbReference type="KEGG" id="asl:Aeqsu_1637"/>
<evidence type="ECO:0000313" key="2">
    <source>
        <dbReference type="Proteomes" id="UP000006049"/>
    </source>
</evidence>
<sequence length="233" mass="26330">MKKLSFASAQILDVASFKDLVATPFRGEINAMCWQRKLVGDFSEITEKVVCDGNMTTVTPEELLELQLSEQGKLAREILLNDLKLLESHGAAPILNVIENYERDEDFPLFPTDVYSYHVDRSPVPTDTFLCTYFGASSDIIPNDQAIQKVLVPEIRAKLKKLYEGEEGAGFEEFLSEYFFDLHYNAIPNAEPINLGIGNLWRLAVDHPKSKVLPCVHRAPKENDGERRLLLIC</sequence>
<dbReference type="STRING" id="746697.Aeqsu_1637"/>
<dbReference type="RefSeq" id="WP_014782376.1">
    <property type="nucleotide sequence ID" value="NC_018013.1"/>
</dbReference>